<dbReference type="GeneID" id="91282339"/>
<evidence type="ECO:0000256" key="4">
    <source>
        <dbReference type="ARBA" id="ARBA00022679"/>
    </source>
</evidence>
<evidence type="ECO:0000313" key="11">
    <source>
        <dbReference type="Proteomes" id="UP000265765"/>
    </source>
</evidence>
<dbReference type="EMBL" id="CP032427">
    <property type="protein sequence ID" value="AYC39185.1"/>
    <property type="molecule type" value="Genomic_DNA"/>
</dbReference>
<evidence type="ECO:0000256" key="6">
    <source>
        <dbReference type="ARBA" id="ARBA00022989"/>
    </source>
</evidence>
<evidence type="ECO:0000256" key="7">
    <source>
        <dbReference type="ARBA" id="ARBA00023136"/>
    </source>
</evidence>
<dbReference type="InterPro" id="IPR038731">
    <property type="entry name" value="RgtA/B/C-like"/>
</dbReference>
<dbReference type="Proteomes" id="UP000265765">
    <property type="component" value="Chromosome"/>
</dbReference>
<name>A0AAI8PNL5_9ACTN</name>
<keyword evidence="3" id="KW-0328">Glycosyltransferase</keyword>
<feature type="compositionally biased region" description="Low complexity" evidence="8">
    <location>
        <begin position="46"/>
        <end position="70"/>
    </location>
</feature>
<dbReference type="InterPro" id="IPR050297">
    <property type="entry name" value="LipidA_mod_glycosyltrf_83"/>
</dbReference>
<dbReference type="RefSeq" id="WP_246091093.1">
    <property type="nucleotide sequence ID" value="NZ_CP032427.1"/>
</dbReference>
<keyword evidence="5" id="KW-0812">Transmembrane</keyword>
<dbReference type="KEGG" id="sge:DWG14_03418"/>
<proteinExistence type="predicted"/>
<evidence type="ECO:0000256" key="1">
    <source>
        <dbReference type="ARBA" id="ARBA00004651"/>
    </source>
</evidence>
<protein>
    <recommendedName>
        <fullName evidence="9">Glycosyltransferase RgtA/B/C/D-like domain-containing protein</fullName>
    </recommendedName>
</protein>
<evidence type="ECO:0000259" key="9">
    <source>
        <dbReference type="Pfam" id="PF13231"/>
    </source>
</evidence>
<dbReference type="GO" id="GO:0005886">
    <property type="term" value="C:plasma membrane"/>
    <property type="evidence" value="ECO:0007669"/>
    <property type="project" value="UniProtKB-SubCell"/>
</dbReference>
<evidence type="ECO:0000256" key="8">
    <source>
        <dbReference type="SAM" id="MobiDB-lite"/>
    </source>
</evidence>
<feature type="compositionally biased region" description="Basic and acidic residues" evidence="8">
    <location>
        <begin position="35"/>
        <end position="45"/>
    </location>
</feature>
<reference evidence="10 11" key="1">
    <citation type="submission" date="2018-09" db="EMBL/GenBank/DDBJ databases">
        <title>Production of Trimethoprim by Streptomyces sp. 3E-1.</title>
        <authorList>
            <person name="Kang H.J."/>
            <person name="Kim S.B."/>
        </authorList>
    </citation>
    <scope>NUCLEOTIDE SEQUENCE [LARGE SCALE GENOMIC DNA]</scope>
    <source>
        <strain evidence="10 11">3E-1</strain>
    </source>
</reference>
<evidence type="ECO:0000256" key="3">
    <source>
        <dbReference type="ARBA" id="ARBA00022676"/>
    </source>
</evidence>
<dbReference type="PANTHER" id="PTHR33908">
    <property type="entry name" value="MANNOSYLTRANSFERASE YKCB-RELATED"/>
    <property type="match status" value="1"/>
</dbReference>
<dbReference type="GO" id="GO:0009103">
    <property type="term" value="P:lipopolysaccharide biosynthetic process"/>
    <property type="evidence" value="ECO:0007669"/>
    <property type="project" value="UniProtKB-ARBA"/>
</dbReference>
<gene>
    <name evidence="10" type="ORF">DWG14_03418</name>
</gene>
<keyword evidence="6" id="KW-1133">Transmembrane helix</keyword>
<evidence type="ECO:0000256" key="2">
    <source>
        <dbReference type="ARBA" id="ARBA00022475"/>
    </source>
</evidence>
<keyword evidence="4" id="KW-0808">Transferase</keyword>
<evidence type="ECO:0000313" key="10">
    <source>
        <dbReference type="EMBL" id="AYC39185.1"/>
    </source>
</evidence>
<dbReference type="Pfam" id="PF13231">
    <property type="entry name" value="PMT_2"/>
    <property type="match status" value="1"/>
</dbReference>
<feature type="region of interest" description="Disordered" evidence="8">
    <location>
        <begin position="1"/>
        <end position="75"/>
    </location>
</feature>
<dbReference type="GO" id="GO:0016763">
    <property type="term" value="F:pentosyltransferase activity"/>
    <property type="evidence" value="ECO:0007669"/>
    <property type="project" value="TreeGrafter"/>
</dbReference>
<sequence>MSDRTTPTWADEPEVHDPYGYAQQYGDGGHGPAPQDRRQEQRESLRQYAQQAPTRPRAQQAHAPAGHQAGDYQPGWFTETGSWRFDVQGRTSEYTDQQAYDTFAPFDPYASYTAVEPGPAAPAAAEPEPRKPGYTLPAVPESSWAVDTRRSKLLGRGVLLFILLVQAGLSLRLTGTAFQDEALYVAAGHYELANLLHGTKLPVDFAAYFSGHPKLYPVLAGAVDSYFGLTGVRVVSLLFMLGATALLYALTRRLFNLRAALGAAALFSVLQSTMVLGNFATYDAAAIFLLALSAWAVVRTDRMKAFAVLLAAPPAALAFGVKYASGLYLPTLVVLAVITAHRHRGIRALGRGVMLGTGIAALLGIGYYFSGPLGGISSTTTDRAKGTDTAATMLQHSAEWGGLVFLAALGGTIAYVLRGRMGEMPWIEGETPGRVRRAALGLVLTGTALLAPAYQIHLHTEISLYKHVGFGLFFAAPLAGLGMARLVGPHFRHPQLGILLYVATLVFGMVQAQRAYSFPDSTQMTAYLSTVVDRKGTYLAEEQEVPAYYLRDKTYWTQWQNTYFMDYRGKDGKQYTGPDAFRQAVRDGKFDAIVMHGDVSPVTYQAVKEGLKNNSHYRLAAVFPYTTSSGEHAYRIWVKR</sequence>
<comment type="subcellular location">
    <subcellularLocation>
        <location evidence="1">Cell membrane</location>
        <topology evidence="1">Multi-pass membrane protein</topology>
    </subcellularLocation>
</comment>
<organism evidence="10 11">
    <name type="scientific">Streptomyces griseorubiginosus</name>
    <dbReference type="NCBI Taxonomy" id="67304"/>
    <lineage>
        <taxon>Bacteria</taxon>
        <taxon>Bacillati</taxon>
        <taxon>Actinomycetota</taxon>
        <taxon>Actinomycetes</taxon>
        <taxon>Kitasatosporales</taxon>
        <taxon>Streptomycetaceae</taxon>
        <taxon>Streptomyces</taxon>
    </lineage>
</organism>
<evidence type="ECO:0000256" key="5">
    <source>
        <dbReference type="ARBA" id="ARBA00022692"/>
    </source>
</evidence>
<accession>A0AAI8PNL5</accession>
<dbReference type="PANTHER" id="PTHR33908:SF11">
    <property type="entry name" value="MEMBRANE PROTEIN"/>
    <property type="match status" value="1"/>
</dbReference>
<keyword evidence="2" id="KW-1003">Cell membrane</keyword>
<dbReference type="AlphaFoldDB" id="A0AAI8PNL5"/>
<keyword evidence="7" id="KW-0472">Membrane</keyword>
<feature type="domain" description="Glycosyltransferase RgtA/B/C/D-like" evidence="9">
    <location>
        <begin position="229"/>
        <end position="347"/>
    </location>
</feature>